<evidence type="ECO:0000256" key="9">
    <source>
        <dbReference type="ARBA" id="ARBA00022982"/>
    </source>
</evidence>
<keyword evidence="16" id="KW-0999">Mitochondrion inner membrane</keyword>
<name>A0A0B4N551_9INSE</name>
<dbReference type="InterPro" id="IPR001133">
    <property type="entry name" value="NADH_UbQ_OxRdtase_chain4L/K"/>
</dbReference>
<evidence type="ECO:0000256" key="7">
    <source>
        <dbReference type="ARBA" id="ARBA00022692"/>
    </source>
</evidence>
<evidence type="ECO:0000256" key="12">
    <source>
        <dbReference type="ARBA" id="ARBA00023075"/>
    </source>
</evidence>
<feature type="transmembrane region" description="Helical" evidence="16">
    <location>
        <begin position="6"/>
        <end position="24"/>
    </location>
</feature>
<dbReference type="PANTHER" id="PTHR11434:SF0">
    <property type="entry name" value="NADH-UBIQUINONE OXIDOREDUCTASE CHAIN 4L"/>
    <property type="match status" value="1"/>
</dbReference>
<feature type="transmembrane region" description="Helical" evidence="16">
    <location>
        <begin position="31"/>
        <end position="53"/>
    </location>
</feature>
<keyword evidence="5 16" id="KW-0813">Transport</keyword>
<dbReference type="EMBL" id="KJ754502">
    <property type="protein sequence ID" value="AII41679.1"/>
    <property type="molecule type" value="Genomic_DNA"/>
</dbReference>
<keyword evidence="8 16" id="KW-1278">Translocase</keyword>
<sequence length="100" mass="11369">MNFLIEFFTFIGLSVVVSGMFVFISKRKHLLAVLFSLEYIMLGIFMLLVFLLVSFNMDIYFSLIFLTLAVCEGALGLSILVSLVRSHGNDYFMSFNSLQC</sequence>
<evidence type="ECO:0000256" key="3">
    <source>
        <dbReference type="ARBA" id="ARBA00012944"/>
    </source>
</evidence>
<dbReference type="AlphaFoldDB" id="A0A0B4N551"/>
<dbReference type="GO" id="GO:0008137">
    <property type="term" value="F:NADH dehydrogenase (ubiquinone) activity"/>
    <property type="evidence" value="ECO:0007669"/>
    <property type="project" value="UniProtKB-EC"/>
</dbReference>
<keyword evidence="7 16" id="KW-0812">Transmembrane</keyword>
<evidence type="ECO:0000256" key="14">
    <source>
        <dbReference type="ARBA" id="ARBA00023136"/>
    </source>
</evidence>
<keyword evidence="12 16" id="KW-0830">Ubiquinone</keyword>
<comment type="function">
    <text evidence="16">Core subunit of the mitochondrial membrane respiratory chain NADH dehydrogenase (Complex I) which catalyzes electron transfer from NADH through the respiratory chain, using ubiquinone as an electron acceptor.</text>
</comment>
<evidence type="ECO:0000256" key="13">
    <source>
        <dbReference type="ARBA" id="ARBA00023128"/>
    </source>
</evidence>
<accession>A0A0B4N551</accession>
<keyword evidence="14 16" id="KW-0472">Membrane</keyword>
<evidence type="ECO:0000256" key="11">
    <source>
        <dbReference type="ARBA" id="ARBA00023027"/>
    </source>
</evidence>
<evidence type="ECO:0000256" key="16">
    <source>
        <dbReference type="RuleBase" id="RU004419"/>
    </source>
</evidence>
<evidence type="ECO:0000256" key="8">
    <source>
        <dbReference type="ARBA" id="ARBA00022967"/>
    </source>
</evidence>
<protein>
    <recommendedName>
        <fullName evidence="4 16">NADH-ubiquinone oxidoreductase chain 4L</fullName>
        <ecNumber evidence="3 16">7.1.1.2</ecNumber>
    </recommendedName>
</protein>
<evidence type="ECO:0000256" key="2">
    <source>
        <dbReference type="ARBA" id="ARBA00010519"/>
    </source>
</evidence>
<evidence type="ECO:0000256" key="1">
    <source>
        <dbReference type="ARBA" id="ARBA00004225"/>
    </source>
</evidence>
<comment type="similarity">
    <text evidence="2 16">Belongs to the complex I subunit 4L family.</text>
</comment>
<dbReference type="GO" id="GO:0005743">
    <property type="term" value="C:mitochondrial inner membrane"/>
    <property type="evidence" value="ECO:0007669"/>
    <property type="project" value="UniProtKB-SubCell"/>
</dbReference>
<proteinExistence type="inferred from homology"/>
<dbReference type="Gene3D" id="1.10.287.3510">
    <property type="match status" value="1"/>
</dbReference>
<dbReference type="EC" id="7.1.1.2" evidence="3 16"/>
<evidence type="ECO:0000256" key="5">
    <source>
        <dbReference type="ARBA" id="ARBA00022448"/>
    </source>
</evidence>
<keyword evidence="11 16" id="KW-0520">NAD</keyword>
<dbReference type="GO" id="GO:0030964">
    <property type="term" value="C:NADH dehydrogenase complex"/>
    <property type="evidence" value="ECO:0007669"/>
    <property type="project" value="TreeGrafter"/>
</dbReference>
<comment type="catalytic activity">
    <reaction evidence="15 16">
        <text>a ubiquinone + NADH + 5 H(+)(in) = a ubiquinol + NAD(+) + 4 H(+)(out)</text>
        <dbReference type="Rhea" id="RHEA:29091"/>
        <dbReference type="Rhea" id="RHEA-COMP:9565"/>
        <dbReference type="Rhea" id="RHEA-COMP:9566"/>
        <dbReference type="ChEBI" id="CHEBI:15378"/>
        <dbReference type="ChEBI" id="CHEBI:16389"/>
        <dbReference type="ChEBI" id="CHEBI:17976"/>
        <dbReference type="ChEBI" id="CHEBI:57540"/>
        <dbReference type="ChEBI" id="CHEBI:57945"/>
        <dbReference type="EC" id="7.1.1.2"/>
    </reaction>
</comment>
<keyword evidence="13 16" id="KW-0496">Mitochondrion</keyword>
<dbReference type="Pfam" id="PF00420">
    <property type="entry name" value="Oxidored_q2"/>
    <property type="match status" value="1"/>
</dbReference>
<organism evidence="17">
    <name type="scientific">Pedetontinus luanchuanensis</name>
    <dbReference type="NCBI Taxonomy" id="1527581"/>
    <lineage>
        <taxon>Eukaryota</taxon>
        <taxon>Metazoa</taxon>
        <taxon>Ecdysozoa</taxon>
        <taxon>Arthropoda</taxon>
        <taxon>Hexapoda</taxon>
        <taxon>Insecta</taxon>
        <taxon>Monocondylia</taxon>
        <taxon>Archaeognatha</taxon>
        <taxon>Machilidae</taxon>
        <taxon>Pedetontinus</taxon>
    </lineage>
</organism>
<evidence type="ECO:0000256" key="15">
    <source>
        <dbReference type="ARBA" id="ARBA00049551"/>
    </source>
</evidence>
<keyword evidence="6 16" id="KW-0679">Respiratory chain</keyword>
<gene>
    <name evidence="17" type="primary">ND4L</name>
</gene>
<feature type="transmembrane region" description="Helical" evidence="16">
    <location>
        <begin position="59"/>
        <end position="84"/>
    </location>
</feature>
<dbReference type="GO" id="GO:0042773">
    <property type="term" value="P:ATP synthesis coupled electron transport"/>
    <property type="evidence" value="ECO:0007669"/>
    <property type="project" value="UniProtKB-UniRule"/>
</dbReference>
<evidence type="ECO:0000313" key="17">
    <source>
        <dbReference type="EMBL" id="AII41679.1"/>
    </source>
</evidence>
<comment type="subcellular location">
    <subcellularLocation>
        <location evidence="16">Mitochondrion inner membrane</location>
        <topology evidence="16">Multi-pass membrane protein</topology>
    </subcellularLocation>
    <subcellularLocation>
        <location evidence="1">Mitochondrion membrane</location>
        <topology evidence="1">Multi-pass membrane protein</topology>
    </subcellularLocation>
</comment>
<reference evidence="17" key="1">
    <citation type="submission" date="2014-04" db="EMBL/GenBank/DDBJ databases">
        <title>The complete mitochondrial genomes of three bristletails (Insecta: Archaeognatha): the paraphyly of Machilidae and insights into Archaeognathan phylogeny.</title>
        <authorList>
            <person name="He K."/>
            <person name="Ma Y."/>
            <person name="Zhang J."/>
        </authorList>
    </citation>
    <scope>NUCLEOTIDE SEQUENCE</scope>
</reference>
<keyword evidence="9 16" id="KW-0249">Electron transport</keyword>
<dbReference type="PANTHER" id="PTHR11434">
    <property type="entry name" value="NADH-UBIQUINONE OXIDOREDUCTASE SUBUNIT ND4L"/>
    <property type="match status" value="1"/>
</dbReference>
<keyword evidence="10 16" id="KW-1133">Transmembrane helix</keyword>
<evidence type="ECO:0000256" key="4">
    <source>
        <dbReference type="ARBA" id="ARBA00016612"/>
    </source>
</evidence>
<geneLocation type="mitochondrion" evidence="17"/>
<dbReference type="InterPro" id="IPR039428">
    <property type="entry name" value="NUOK/Mnh_C1-like"/>
</dbReference>
<evidence type="ECO:0000256" key="6">
    <source>
        <dbReference type="ARBA" id="ARBA00022660"/>
    </source>
</evidence>
<evidence type="ECO:0000256" key="10">
    <source>
        <dbReference type="ARBA" id="ARBA00022989"/>
    </source>
</evidence>
<dbReference type="GO" id="GO:0016651">
    <property type="term" value="F:oxidoreductase activity, acting on NAD(P)H"/>
    <property type="evidence" value="ECO:0007669"/>
    <property type="project" value="InterPro"/>
</dbReference>